<evidence type="ECO:0000256" key="4">
    <source>
        <dbReference type="ARBA" id="ARBA00035199"/>
    </source>
</evidence>
<keyword evidence="3 6" id="KW-0687">Ribonucleoprotein</keyword>
<dbReference type="SUPFAM" id="SSF50193">
    <property type="entry name" value="Ribosomal protein L14"/>
    <property type="match status" value="1"/>
</dbReference>
<dbReference type="InterPro" id="IPR036853">
    <property type="entry name" value="Ribosomal_uL14_sf"/>
</dbReference>
<evidence type="ECO:0000256" key="1">
    <source>
        <dbReference type="ARBA" id="ARBA00010745"/>
    </source>
</evidence>
<evidence type="ECO:0000256" key="3">
    <source>
        <dbReference type="ARBA" id="ARBA00023274"/>
    </source>
</evidence>
<dbReference type="AlphaFoldDB" id="A0A9L0TDI5"/>
<dbReference type="InterPro" id="IPR000218">
    <property type="entry name" value="Ribosomal_uL14"/>
</dbReference>
<reference evidence="7" key="2">
    <citation type="submission" date="2025-08" db="UniProtKB">
        <authorList>
            <consortium name="Ensembl"/>
        </authorList>
    </citation>
    <scope>IDENTIFICATION</scope>
    <source>
        <strain evidence="7">Thoroughbred</strain>
    </source>
</reference>
<dbReference type="Pfam" id="PF00238">
    <property type="entry name" value="Ribosomal_L14"/>
    <property type="match status" value="1"/>
</dbReference>
<dbReference type="Proteomes" id="UP000002281">
    <property type="component" value="Chromosome 24"/>
</dbReference>
<sequence>IGSSGTKFRSSLGLPGAAITNCADNTGAKTMYIISVKWTKGQPNRLPASDVGDMVMATVKKGKPELREAKRGGLATDISSGPTFLTHTHNLYIYLPPTKKSNKDIQS</sequence>
<reference evidence="7" key="3">
    <citation type="submission" date="2025-09" db="UniProtKB">
        <authorList>
            <consortium name="Ensembl"/>
        </authorList>
    </citation>
    <scope>IDENTIFICATION</scope>
    <source>
        <strain evidence="7">Thoroughbred</strain>
    </source>
</reference>
<name>A0A9L0TDI5_HORSE</name>
<evidence type="ECO:0000256" key="5">
    <source>
        <dbReference type="ARBA" id="ARBA00035326"/>
    </source>
</evidence>
<protein>
    <recommendedName>
        <fullName evidence="4">Large ribosomal subunit protein uL14</fullName>
    </recommendedName>
    <alternativeName>
        <fullName evidence="5">60S ribosomal protein L23</fullName>
    </alternativeName>
</protein>
<comment type="similarity">
    <text evidence="1 6">Belongs to the universal ribosomal protein uL14 family.</text>
</comment>
<evidence type="ECO:0000313" key="7">
    <source>
        <dbReference type="Ensembl" id="ENSECAP00000086326.1"/>
    </source>
</evidence>
<keyword evidence="2 6" id="KW-0689">Ribosomal protein</keyword>
<evidence type="ECO:0000256" key="6">
    <source>
        <dbReference type="RuleBase" id="RU003949"/>
    </source>
</evidence>
<dbReference type="GO" id="GO:0003735">
    <property type="term" value="F:structural constituent of ribosome"/>
    <property type="evidence" value="ECO:0007669"/>
    <property type="project" value="InterPro"/>
</dbReference>
<dbReference type="Gene3D" id="2.40.150.20">
    <property type="entry name" value="Ribosomal protein L14"/>
    <property type="match status" value="1"/>
</dbReference>
<proteinExistence type="inferred from homology"/>
<dbReference type="PANTHER" id="PTHR11761:SF8">
    <property type="entry name" value="LARGE RIBOSOMAL SUBUNIT PROTEIN UL14"/>
    <property type="match status" value="1"/>
</dbReference>
<dbReference type="GeneTree" id="ENSGT00390000004690"/>
<evidence type="ECO:0000256" key="2">
    <source>
        <dbReference type="ARBA" id="ARBA00022980"/>
    </source>
</evidence>
<dbReference type="SMART" id="SM01374">
    <property type="entry name" value="Ribosomal_L14"/>
    <property type="match status" value="1"/>
</dbReference>
<reference evidence="7 8" key="1">
    <citation type="journal article" date="2009" name="Science">
        <title>Genome sequence, comparative analysis, and population genetics of the domestic horse.</title>
        <authorList>
            <consortium name="Broad Institute Genome Sequencing Platform"/>
            <consortium name="Broad Institute Whole Genome Assembly Team"/>
            <person name="Wade C.M."/>
            <person name="Giulotto E."/>
            <person name="Sigurdsson S."/>
            <person name="Zoli M."/>
            <person name="Gnerre S."/>
            <person name="Imsland F."/>
            <person name="Lear T.L."/>
            <person name="Adelson D.L."/>
            <person name="Bailey E."/>
            <person name="Bellone R.R."/>
            <person name="Bloecker H."/>
            <person name="Distl O."/>
            <person name="Edgar R.C."/>
            <person name="Garber M."/>
            <person name="Leeb T."/>
            <person name="Mauceli E."/>
            <person name="MacLeod J.N."/>
            <person name="Penedo M.C.T."/>
            <person name="Raison J.M."/>
            <person name="Sharpe T."/>
            <person name="Vogel J."/>
            <person name="Andersson L."/>
            <person name="Antczak D.F."/>
            <person name="Biagi T."/>
            <person name="Binns M.M."/>
            <person name="Chowdhary B.P."/>
            <person name="Coleman S.J."/>
            <person name="Della Valle G."/>
            <person name="Fryc S."/>
            <person name="Guerin G."/>
            <person name="Hasegawa T."/>
            <person name="Hill E.W."/>
            <person name="Jurka J."/>
            <person name="Kiialainen A."/>
            <person name="Lindgren G."/>
            <person name="Liu J."/>
            <person name="Magnani E."/>
            <person name="Mickelson J.R."/>
            <person name="Murray J."/>
            <person name="Nergadze S.G."/>
            <person name="Onofrio R."/>
            <person name="Pedroni S."/>
            <person name="Piras M.F."/>
            <person name="Raudsepp T."/>
            <person name="Rocchi M."/>
            <person name="Roeed K.H."/>
            <person name="Ryder O.A."/>
            <person name="Searle S."/>
            <person name="Skow L."/>
            <person name="Swinburne J.E."/>
            <person name="Syvaenen A.C."/>
            <person name="Tozaki T."/>
            <person name="Valberg S.J."/>
            <person name="Vaudin M."/>
            <person name="White J.R."/>
            <person name="Zody M.C."/>
            <person name="Lander E.S."/>
            <person name="Lindblad-Toh K."/>
        </authorList>
    </citation>
    <scope>NUCLEOTIDE SEQUENCE [LARGE SCALE GENOMIC DNA]</scope>
    <source>
        <strain evidence="7 8">Thoroughbred</strain>
    </source>
</reference>
<dbReference type="PANTHER" id="PTHR11761">
    <property type="entry name" value="50S/60S RIBOSOMAL PROTEIN L14/L23"/>
    <property type="match status" value="1"/>
</dbReference>
<evidence type="ECO:0000313" key="8">
    <source>
        <dbReference type="Proteomes" id="UP000002281"/>
    </source>
</evidence>
<dbReference type="Ensembl" id="ENSECAT00000094459.1">
    <property type="protein sequence ID" value="ENSECAP00000086326.1"/>
    <property type="gene ID" value="ENSECAG00000051160.1"/>
</dbReference>
<dbReference type="GO" id="GO:0006412">
    <property type="term" value="P:translation"/>
    <property type="evidence" value="ECO:0007669"/>
    <property type="project" value="InterPro"/>
</dbReference>
<accession>A0A9L0TDI5</accession>
<keyword evidence="8" id="KW-1185">Reference proteome</keyword>
<dbReference type="GO" id="GO:0005840">
    <property type="term" value="C:ribosome"/>
    <property type="evidence" value="ECO:0007669"/>
    <property type="project" value="UniProtKB-KW"/>
</dbReference>
<organism evidence="7 8">
    <name type="scientific">Equus caballus</name>
    <name type="common">Horse</name>
    <dbReference type="NCBI Taxonomy" id="9796"/>
    <lineage>
        <taxon>Eukaryota</taxon>
        <taxon>Metazoa</taxon>
        <taxon>Chordata</taxon>
        <taxon>Craniata</taxon>
        <taxon>Vertebrata</taxon>
        <taxon>Euteleostomi</taxon>
        <taxon>Mammalia</taxon>
        <taxon>Eutheria</taxon>
        <taxon>Laurasiatheria</taxon>
        <taxon>Perissodactyla</taxon>
        <taxon>Equidae</taxon>
        <taxon>Equus</taxon>
    </lineage>
</organism>
<dbReference type="GO" id="GO:1990904">
    <property type="term" value="C:ribonucleoprotein complex"/>
    <property type="evidence" value="ECO:0007669"/>
    <property type="project" value="UniProtKB-KW"/>
</dbReference>